<name>W1YB45_9ZZZZ</name>
<dbReference type="InterPro" id="IPR027417">
    <property type="entry name" value="P-loop_NTPase"/>
</dbReference>
<proteinExistence type="predicted"/>
<comment type="caution">
    <text evidence="2">The sequence shown here is derived from an EMBL/GenBank/DDBJ whole genome shotgun (WGS) entry which is preliminary data.</text>
</comment>
<protein>
    <submittedName>
        <fullName evidence="2">ATP-dependent helicase</fullName>
    </submittedName>
</protein>
<keyword evidence="2" id="KW-0547">Nucleotide-binding</keyword>
<keyword evidence="2" id="KW-0067">ATP-binding</keyword>
<dbReference type="InterPro" id="IPR055227">
    <property type="entry name" value="HRQ1_WHD"/>
</dbReference>
<keyword evidence="2" id="KW-0347">Helicase</keyword>
<dbReference type="AlphaFoldDB" id="W1YB45"/>
<dbReference type="GO" id="GO:0043138">
    <property type="term" value="F:3'-5' DNA helicase activity"/>
    <property type="evidence" value="ECO:0007669"/>
    <property type="project" value="TreeGrafter"/>
</dbReference>
<dbReference type="EMBL" id="AZMM01006383">
    <property type="protein sequence ID" value="ETJ39742.1"/>
    <property type="molecule type" value="Genomic_DNA"/>
</dbReference>
<evidence type="ECO:0000313" key="2">
    <source>
        <dbReference type="EMBL" id="ETJ39742.1"/>
    </source>
</evidence>
<gene>
    <name evidence="2" type="ORF">Q604_UNBC06383G0001</name>
</gene>
<organism evidence="2">
    <name type="scientific">human gut metagenome</name>
    <dbReference type="NCBI Taxonomy" id="408170"/>
    <lineage>
        <taxon>unclassified sequences</taxon>
        <taxon>metagenomes</taxon>
        <taxon>organismal metagenomes</taxon>
    </lineage>
</organism>
<dbReference type="Pfam" id="PF22982">
    <property type="entry name" value="WHD_HRQ1"/>
    <property type="match status" value="1"/>
</dbReference>
<accession>W1YB45</accession>
<dbReference type="PANTHER" id="PTHR47957:SF3">
    <property type="entry name" value="ATP-DEPENDENT HELICASE HRQ1"/>
    <property type="match status" value="1"/>
</dbReference>
<dbReference type="PANTHER" id="PTHR47957">
    <property type="entry name" value="ATP-DEPENDENT HELICASE HRQ1"/>
    <property type="match status" value="1"/>
</dbReference>
<dbReference type="GO" id="GO:0006289">
    <property type="term" value="P:nucleotide-excision repair"/>
    <property type="evidence" value="ECO:0007669"/>
    <property type="project" value="TreeGrafter"/>
</dbReference>
<dbReference type="GO" id="GO:0005634">
    <property type="term" value="C:nucleus"/>
    <property type="evidence" value="ECO:0007669"/>
    <property type="project" value="TreeGrafter"/>
</dbReference>
<feature type="non-terminal residue" evidence="2">
    <location>
        <position position="1"/>
    </location>
</feature>
<feature type="domain" description="ATP-dependent helicase HRQ1 winged helix" evidence="1">
    <location>
        <begin position="48"/>
        <end position="90"/>
    </location>
</feature>
<reference evidence="2" key="1">
    <citation type="submission" date="2013-12" db="EMBL/GenBank/DDBJ databases">
        <title>A Varibaculum cambriense genome reconstructed from a premature infant gut community with otherwise low bacterial novelty that shifts toward anaerobic metabolism during the third week of life.</title>
        <authorList>
            <person name="Brown C.T."/>
            <person name="Sharon I."/>
            <person name="Thomas B.C."/>
            <person name="Castelle C.J."/>
            <person name="Morowitz M.J."/>
            <person name="Banfield J.F."/>
        </authorList>
    </citation>
    <scope>NUCLEOTIDE SEQUENCE</scope>
</reference>
<sequence>SLGQQAGRAGRAGSRGLAVLIASDNPLDAYLVHHPDEVFAAPEATVFDPANPYVLAPHLCAAASESPLRGEDLELFGLDDESFLEDLAARGALRRRPPHD</sequence>
<evidence type="ECO:0000259" key="1">
    <source>
        <dbReference type="Pfam" id="PF22982"/>
    </source>
</evidence>
<dbReference type="SUPFAM" id="SSF52540">
    <property type="entry name" value="P-loop containing nucleoside triphosphate hydrolases"/>
    <property type="match status" value="1"/>
</dbReference>
<dbReference type="GO" id="GO:0036297">
    <property type="term" value="P:interstrand cross-link repair"/>
    <property type="evidence" value="ECO:0007669"/>
    <property type="project" value="TreeGrafter"/>
</dbReference>
<keyword evidence="2" id="KW-0378">Hydrolase</keyword>